<dbReference type="Proteomes" id="UP000177870">
    <property type="component" value="Chromosome"/>
</dbReference>
<dbReference type="Pfam" id="PF07238">
    <property type="entry name" value="PilZ"/>
    <property type="match status" value="1"/>
</dbReference>
<organism evidence="2 3">
    <name type="scientific">Moorena producens PAL-8-15-08-1</name>
    <dbReference type="NCBI Taxonomy" id="1458985"/>
    <lineage>
        <taxon>Bacteria</taxon>
        <taxon>Bacillati</taxon>
        <taxon>Cyanobacteriota</taxon>
        <taxon>Cyanophyceae</taxon>
        <taxon>Coleofasciculales</taxon>
        <taxon>Coleofasciculaceae</taxon>
        <taxon>Moorena</taxon>
    </lineage>
</organism>
<sequence>MTNTHLLKDRRKFPRHITLLNYQIEGLISEQNDLVVNLSRGGGKIYINKPLKTGEHKKIKFCLPGISYTATSMVKIAWQREIALDSPAKYEAGLTFLDISPVKLNTLLERKQLIFSNHFQFKVLLKTFAAAACIVSALAQLASSQTVAPGTILSILLEGLNDRISWVASQNLTDEARFSWQQSPRQHPIGFHFNQSLVSVDDLESAPEPITMASLVLLGATFLIPCRDLD</sequence>
<dbReference type="InterPro" id="IPR009875">
    <property type="entry name" value="PilZ_domain"/>
</dbReference>
<evidence type="ECO:0000313" key="2">
    <source>
        <dbReference type="EMBL" id="AOX03049.1"/>
    </source>
</evidence>
<gene>
    <name evidence="2" type="ORF">BJP34_29620</name>
</gene>
<protein>
    <recommendedName>
        <fullName evidence="1">PilZ domain-containing protein</fullName>
    </recommendedName>
</protein>
<proteinExistence type="predicted"/>
<dbReference type="RefSeq" id="WP_070395442.1">
    <property type="nucleotide sequence ID" value="NZ_CP017599.1"/>
</dbReference>
<dbReference type="KEGG" id="mpro:BJP34_29620"/>
<feature type="domain" description="PilZ" evidence="1">
    <location>
        <begin position="9"/>
        <end position="107"/>
    </location>
</feature>
<dbReference type="GO" id="GO:0035438">
    <property type="term" value="F:cyclic-di-GMP binding"/>
    <property type="evidence" value="ECO:0007669"/>
    <property type="project" value="InterPro"/>
</dbReference>
<accession>A0A1D8TZG8</accession>
<evidence type="ECO:0000259" key="1">
    <source>
        <dbReference type="Pfam" id="PF07238"/>
    </source>
</evidence>
<dbReference type="OrthoDB" id="5382603at2"/>
<name>A0A1D8TZG8_9CYAN</name>
<dbReference type="Gene3D" id="2.40.10.220">
    <property type="entry name" value="predicted glycosyltransferase like domains"/>
    <property type="match status" value="1"/>
</dbReference>
<evidence type="ECO:0000313" key="3">
    <source>
        <dbReference type="Proteomes" id="UP000177870"/>
    </source>
</evidence>
<dbReference type="AlphaFoldDB" id="A0A1D8TZG8"/>
<reference evidence="3" key="1">
    <citation type="submission" date="2016-10" db="EMBL/GenBank/DDBJ databases">
        <title>Comparative genomics uncovers the prolific and rare metabolic potential of the cyanobacterial genus Moorea.</title>
        <authorList>
            <person name="Leao T."/>
            <person name="Castelao G."/>
            <person name="Korobeynikov A."/>
            <person name="Monroe E.A."/>
            <person name="Podell S."/>
            <person name="Glukhov E."/>
            <person name="Allen E."/>
            <person name="Gerwick W.H."/>
            <person name="Gerwick L."/>
        </authorList>
    </citation>
    <scope>NUCLEOTIDE SEQUENCE [LARGE SCALE GENOMIC DNA]</scope>
    <source>
        <strain evidence="3">PAL-8-15-08-1</strain>
    </source>
</reference>
<dbReference type="EMBL" id="CP017599">
    <property type="protein sequence ID" value="AOX03049.1"/>
    <property type="molecule type" value="Genomic_DNA"/>
</dbReference>